<feature type="transmembrane region" description="Helical" evidence="5">
    <location>
        <begin position="71"/>
        <end position="99"/>
    </location>
</feature>
<dbReference type="Pfam" id="PF02674">
    <property type="entry name" value="Colicin_V"/>
    <property type="match status" value="1"/>
</dbReference>
<dbReference type="InterPro" id="IPR003825">
    <property type="entry name" value="Colicin-V_CvpA"/>
</dbReference>
<evidence type="ECO:0000256" key="4">
    <source>
        <dbReference type="ARBA" id="ARBA00023136"/>
    </source>
</evidence>
<comment type="caution">
    <text evidence="6">The sequence shown here is derived from an EMBL/GenBank/DDBJ whole genome shotgun (WGS) entry which is preliminary data.</text>
</comment>
<feature type="transmembrane region" description="Helical" evidence="5">
    <location>
        <begin position="6"/>
        <end position="24"/>
    </location>
</feature>
<keyword evidence="2 5" id="KW-0812">Transmembrane</keyword>
<gene>
    <name evidence="6" type="ORF">BVC71_12090</name>
</gene>
<comment type="subcellular location">
    <subcellularLocation>
        <location evidence="1">Membrane</location>
        <topology evidence="1">Multi-pass membrane protein</topology>
    </subcellularLocation>
</comment>
<dbReference type="EMBL" id="MSPP01000004">
    <property type="protein sequence ID" value="OUD08666.1"/>
    <property type="molecule type" value="Genomic_DNA"/>
</dbReference>
<reference evidence="6 7" key="1">
    <citation type="submission" date="2016-12" db="EMBL/GenBank/DDBJ databases">
        <title>The draft genome sequence of HSLHS2.</title>
        <authorList>
            <person name="Hu D."/>
            <person name="Wang L."/>
            <person name="Shao Z."/>
        </authorList>
    </citation>
    <scope>NUCLEOTIDE SEQUENCE [LARGE SCALE GENOMIC DNA]</scope>
    <source>
        <strain evidence="6">MCCC 1A06712</strain>
    </source>
</reference>
<evidence type="ECO:0000256" key="5">
    <source>
        <dbReference type="SAM" id="Phobius"/>
    </source>
</evidence>
<accession>A0A251WWD7</accession>
<dbReference type="RefSeq" id="WP_086451936.1">
    <property type="nucleotide sequence ID" value="NZ_MSPP01000004.1"/>
</dbReference>
<feature type="transmembrane region" description="Helical" evidence="5">
    <location>
        <begin position="31"/>
        <end position="51"/>
    </location>
</feature>
<evidence type="ECO:0000313" key="6">
    <source>
        <dbReference type="EMBL" id="OUD08666.1"/>
    </source>
</evidence>
<keyword evidence="4 5" id="KW-0472">Membrane</keyword>
<dbReference type="PANTHER" id="PTHR36926:SF1">
    <property type="entry name" value="COLICIN V PRODUCTION PROTEIN"/>
    <property type="match status" value="1"/>
</dbReference>
<keyword evidence="3 5" id="KW-1133">Transmembrane helix</keyword>
<dbReference type="InterPro" id="IPR052719">
    <property type="entry name" value="CvpA-like"/>
</dbReference>
<dbReference type="GO" id="GO:0009403">
    <property type="term" value="P:toxin biosynthetic process"/>
    <property type="evidence" value="ECO:0007669"/>
    <property type="project" value="InterPro"/>
</dbReference>
<proteinExistence type="predicted"/>
<dbReference type="AlphaFoldDB" id="A0A251WWD7"/>
<evidence type="ECO:0000256" key="1">
    <source>
        <dbReference type="ARBA" id="ARBA00004141"/>
    </source>
</evidence>
<name>A0A251WWD7_9RHOB</name>
<sequence length="184" mass="19444">MDSFTIIDGVVAGIIVISALLAYSRGIVRETLAIVGWIVAAILSFMFAAPAGELISTFPVIGGIIDGTCELSIIVGFAAVFAVALAVVSIFTPLLSSMVRKTALDPIDQALGFLFGVGRGILLVAVGFFLYNTILASQNFEIVDDSRSAKIFNGMTTTIEEQNPDEALGWLTNRYNDLLGSCSA</sequence>
<dbReference type="Proteomes" id="UP000194664">
    <property type="component" value="Unassembled WGS sequence"/>
</dbReference>
<dbReference type="GO" id="GO:0016020">
    <property type="term" value="C:membrane"/>
    <property type="evidence" value="ECO:0007669"/>
    <property type="project" value="UniProtKB-SubCell"/>
</dbReference>
<keyword evidence="7" id="KW-1185">Reference proteome</keyword>
<evidence type="ECO:0000313" key="7">
    <source>
        <dbReference type="Proteomes" id="UP000194664"/>
    </source>
</evidence>
<protein>
    <submittedName>
        <fullName evidence="6">Colicin V production CvpA</fullName>
    </submittedName>
</protein>
<organism evidence="6 7">
    <name type="scientific">Marivivens niveibacter</name>
    <dbReference type="NCBI Taxonomy" id="1930667"/>
    <lineage>
        <taxon>Bacteria</taxon>
        <taxon>Pseudomonadati</taxon>
        <taxon>Pseudomonadota</taxon>
        <taxon>Alphaproteobacteria</taxon>
        <taxon>Rhodobacterales</taxon>
        <taxon>Paracoccaceae</taxon>
        <taxon>Marivivens group</taxon>
        <taxon>Marivivens</taxon>
    </lineage>
</organism>
<dbReference type="OrthoDB" id="9806894at2"/>
<feature type="transmembrane region" description="Helical" evidence="5">
    <location>
        <begin position="111"/>
        <end position="131"/>
    </location>
</feature>
<evidence type="ECO:0000256" key="3">
    <source>
        <dbReference type="ARBA" id="ARBA00022989"/>
    </source>
</evidence>
<evidence type="ECO:0000256" key="2">
    <source>
        <dbReference type="ARBA" id="ARBA00022692"/>
    </source>
</evidence>
<dbReference type="PANTHER" id="PTHR36926">
    <property type="entry name" value="COLICIN V PRODUCTION PROTEIN"/>
    <property type="match status" value="1"/>
</dbReference>